<dbReference type="EnsemblPlants" id="AVESA.00010b.r2.4AG0642830.1">
    <property type="protein sequence ID" value="AVESA.00010b.r2.4AG0642830.1.CDS"/>
    <property type="gene ID" value="AVESA.00010b.r2.4AG0642830"/>
</dbReference>
<proteinExistence type="predicted"/>
<accession>A0ACD5WLD2</accession>
<dbReference type="Proteomes" id="UP001732700">
    <property type="component" value="Chromosome 4A"/>
</dbReference>
<name>A0ACD5WLD2_AVESA</name>
<evidence type="ECO:0000313" key="2">
    <source>
        <dbReference type="Proteomes" id="UP001732700"/>
    </source>
</evidence>
<organism evidence="1 2">
    <name type="scientific">Avena sativa</name>
    <name type="common">Oat</name>
    <dbReference type="NCBI Taxonomy" id="4498"/>
    <lineage>
        <taxon>Eukaryota</taxon>
        <taxon>Viridiplantae</taxon>
        <taxon>Streptophyta</taxon>
        <taxon>Embryophyta</taxon>
        <taxon>Tracheophyta</taxon>
        <taxon>Spermatophyta</taxon>
        <taxon>Magnoliopsida</taxon>
        <taxon>Liliopsida</taxon>
        <taxon>Poales</taxon>
        <taxon>Poaceae</taxon>
        <taxon>BOP clade</taxon>
        <taxon>Pooideae</taxon>
        <taxon>Poodae</taxon>
        <taxon>Poeae</taxon>
        <taxon>Poeae Chloroplast Group 1 (Aveneae type)</taxon>
        <taxon>Aveninae</taxon>
        <taxon>Avena</taxon>
    </lineage>
</organism>
<reference evidence="1" key="1">
    <citation type="submission" date="2021-05" db="EMBL/GenBank/DDBJ databases">
        <authorList>
            <person name="Scholz U."/>
            <person name="Mascher M."/>
            <person name="Fiebig A."/>
        </authorList>
    </citation>
    <scope>NUCLEOTIDE SEQUENCE [LARGE SCALE GENOMIC DNA]</scope>
</reference>
<evidence type="ECO:0000313" key="1">
    <source>
        <dbReference type="EnsemblPlants" id="AVESA.00010b.r2.4AG0642830.1.CDS"/>
    </source>
</evidence>
<keyword evidence="2" id="KW-1185">Reference proteome</keyword>
<sequence>MARAMAWVALLLRLLVAALLLVATPPPFAAAAAATASTASKASGGPVIGIDLGTTYSCVGVYRNGHVEIIANDQGNRITPSWVAFTDTGERLIGEAAKKQAAANPLRTVYDAKRLIGRQFADAEVQRDMKLLPYKVVEKNGKPHAEVEVKDGDVRLLSPEEVSAMVLTRMKETAEAYLGEKVRDAVITIPAYFNDAQRQATKDAGAIAGLNVVRLINEPTAAALAYGLDKVDEKKEKNVLVFDLGGGTFDVSVLALDGGVFEVLATNGDTHLGGEDFDQRAMDHFIRLVKRKHGVDVSGDARALGKLRRECERAKRALSTQHQVRVEIESLVNGVDLSEPLTRARFEELNADLFRKTMAPVKKAMADARLSKGDIDEVVLVGGSTRIPKVQQLLKDYFGGKEPHKGVNPDEAVDGSASGDTCRAALRRHTPGSPAATQTPDRGRRRRHHNVFPGDERRGRRTASVAYGAAVQGSIVRGDNAGMVVLDVTPLTLGIETAGGVMTSVVPRNTPVPTKRTKMFTTYEDRQTTVSVMVFEGERSMTKDNRLLGKFDLSGITPAPRGTAQIEVTFEVDVNGILHVRAADKGTGRSEKIEITSAADRSITQEEIERMVREAEEFAEEDRMVREKVDARNKLEAYVYNVRTTVDGEMGRRVDGGDKDRVEEAVREVSEWLDASPDAEKDDYVEKLKELEDVCNPVFAAAYEKSGGGHHDAADEDDHDEL</sequence>
<reference evidence="1" key="2">
    <citation type="submission" date="2025-09" db="UniProtKB">
        <authorList>
            <consortium name="EnsemblPlants"/>
        </authorList>
    </citation>
    <scope>IDENTIFICATION</scope>
</reference>
<protein>
    <submittedName>
        <fullName evidence="1">Uncharacterized protein</fullName>
    </submittedName>
</protein>